<sequence length="162" mass="17960">MPSGEGPAERTGYLRFFYRGWRPTCMGRLWSRMYAWVAGLGLLPRMLLTLQTHNRCGGRVNSTILVAATYQGRRYLVSMLGEGSEWVQNVRAAGGKASIKRGRSQPVQLTEIAPHERASILKAWAQVATSGRHHLPVPHDAPASAFEAIAADYPVFRIDPTQ</sequence>
<evidence type="ECO:0008006" key="3">
    <source>
        <dbReference type="Google" id="ProtNLM"/>
    </source>
</evidence>
<name>A0A238D5G3_THIDL</name>
<dbReference type="AlphaFoldDB" id="A0A238D5G3"/>
<evidence type="ECO:0000313" key="1">
    <source>
        <dbReference type="EMBL" id="SBP88471.1"/>
    </source>
</evidence>
<organism evidence="1 2">
    <name type="scientific">Thiomonas delicata</name>
    <name type="common">Thiomonas cuprina</name>
    <dbReference type="NCBI Taxonomy" id="364030"/>
    <lineage>
        <taxon>Bacteria</taxon>
        <taxon>Pseudomonadati</taxon>
        <taxon>Pseudomonadota</taxon>
        <taxon>Betaproteobacteria</taxon>
        <taxon>Burkholderiales</taxon>
        <taxon>Thiomonas</taxon>
    </lineage>
</organism>
<dbReference type="Proteomes" id="UP000214566">
    <property type="component" value="Unassembled WGS sequence"/>
</dbReference>
<protein>
    <recommendedName>
        <fullName evidence="3">Nitroreductase family deazaflavin-dependent oxidoreductase</fullName>
    </recommendedName>
</protein>
<keyword evidence="2" id="KW-1185">Reference proteome</keyword>
<proteinExistence type="predicted"/>
<evidence type="ECO:0000313" key="2">
    <source>
        <dbReference type="Proteomes" id="UP000214566"/>
    </source>
</evidence>
<dbReference type="RefSeq" id="WP_186436644.1">
    <property type="nucleotide sequence ID" value="NZ_LT592171.1"/>
</dbReference>
<dbReference type="Gene3D" id="2.30.110.10">
    <property type="entry name" value="Electron Transport, Fmn-binding Protein, Chain A"/>
    <property type="match status" value="1"/>
</dbReference>
<reference evidence="1 2" key="1">
    <citation type="submission" date="2016-06" db="EMBL/GenBank/DDBJ databases">
        <authorList>
            <person name="Kjaerup R.B."/>
            <person name="Dalgaard T.S."/>
            <person name="Juul-Madsen H.R."/>
        </authorList>
    </citation>
    <scope>NUCLEOTIDE SEQUENCE [LARGE SCALE GENOMIC DNA]</scope>
    <source>
        <strain evidence="1 2">DSM 16361</strain>
    </source>
</reference>
<gene>
    <name evidence="1" type="ORF">THIARS_70091</name>
</gene>
<dbReference type="EMBL" id="FLMQ01000056">
    <property type="protein sequence ID" value="SBP88471.1"/>
    <property type="molecule type" value="Genomic_DNA"/>
</dbReference>
<dbReference type="InterPro" id="IPR012349">
    <property type="entry name" value="Split_barrel_FMN-bd"/>
</dbReference>
<accession>A0A238D5G3</accession>